<keyword evidence="5 10" id="KW-0547">Nucleotide-binding</keyword>
<evidence type="ECO:0000256" key="3">
    <source>
        <dbReference type="ARBA" id="ARBA00017903"/>
    </source>
</evidence>
<dbReference type="CDD" id="cd05150">
    <property type="entry name" value="APH"/>
    <property type="match status" value="1"/>
</dbReference>
<evidence type="ECO:0000256" key="2">
    <source>
        <dbReference type="ARBA" id="ARBA00012193"/>
    </source>
</evidence>
<comment type="catalytic activity">
    <reaction evidence="9">
        <text>kanamycin A + ATP = kanamycin 3'-phosphate + ADP + H(+)</text>
        <dbReference type="Rhea" id="RHEA:24256"/>
        <dbReference type="ChEBI" id="CHEBI:15378"/>
        <dbReference type="ChEBI" id="CHEBI:30616"/>
        <dbReference type="ChEBI" id="CHEBI:57909"/>
        <dbReference type="ChEBI" id="CHEBI:58214"/>
        <dbReference type="ChEBI" id="CHEBI:456216"/>
        <dbReference type="EC" id="2.7.1.95"/>
    </reaction>
</comment>
<dbReference type="Gene3D" id="3.90.1200.10">
    <property type="match status" value="1"/>
</dbReference>
<evidence type="ECO:0000313" key="13">
    <source>
        <dbReference type="Proteomes" id="UP001320831"/>
    </source>
</evidence>
<dbReference type="SUPFAM" id="SSF56112">
    <property type="entry name" value="Protein kinase-like (PK-like)"/>
    <property type="match status" value="1"/>
</dbReference>
<sequence>MHRHHDRFGQPESGRAPLEAPLSWKAELSGYDWTLQTIGRSEAAVFRLTAEERPTLFVKVEADGPFAELTGEAARLRWLAERGVLCPTILSQARTNDRTWLLVTAIPGRDLASSPHMDAEEIAEIAADALRELHRLDVTDCPFDHTLDQRIDLARLRMEAGLVDEEDFDAERLGSTARQLFHELLERRPSGERLAVAHGDACLPNLLADAGRFAGFVDCGRLGVADVHQDLALAGWSISHNLGSRWLEPFFKRYGLEPDMDRLTFYRLLDEFF</sequence>
<evidence type="ECO:0000256" key="4">
    <source>
        <dbReference type="ARBA" id="ARBA00022679"/>
    </source>
</evidence>
<keyword evidence="4 10" id="KW-0808">Transferase</keyword>
<dbReference type="NCBIfam" id="NF033068">
    <property type="entry name" value="APH_3p"/>
    <property type="match status" value="1"/>
</dbReference>
<keyword evidence="7 10" id="KW-0067">ATP-binding</keyword>
<name>A0ABT2LIB5_9HYPH</name>
<dbReference type="Gene3D" id="3.30.200.20">
    <property type="entry name" value="Phosphorylase Kinase, domain 1"/>
    <property type="match status" value="1"/>
</dbReference>
<evidence type="ECO:0000259" key="11">
    <source>
        <dbReference type="Pfam" id="PF01636"/>
    </source>
</evidence>
<dbReference type="PANTHER" id="PTHR21310">
    <property type="entry name" value="AMINOGLYCOSIDE PHOSPHOTRANSFERASE-RELATED-RELATED"/>
    <property type="match status" value="1"/>
</dbReference>
<dbReference type="EC" id="2.7.1.95" evidence="2"/>
<feature type="domain" description="Aminoglycoside phosphotransferase" evidence="11">
    <location>
        <begin position="41"/>
        <end position="266"/>
    </location>
</feature>
<dbReference type="EMBL" id="JAOCZP010000001">
    <property type="protein sequence ID" value="MCT7373966.1"/>
    <property type="molecule type" value="Genomic_DNA"/>
</dbReference>
<gene>
    <name evidence="12" type="ORF">N5A92_02790</name>
</gene>
<evidence type="ECO:0000256" key="5">
    <source>
        <dbReference type="ARBA" id="ARBA00022741"/>
    </source>
</evidence>
<organism evidence="12 13">
    <name type="scientific">Chelativorans salis</name>
    <dbReference type="NCBI Taxonomy" id="2978478"/>
    <lineage>
        <taxon>Bacteria</taxon>
        <taxon>Pseudomonadati</taxon>
        <taxon>Pseudomonadota</taxon>
        <taxon>Alphaproteobacteria</taxon>
        <taxon>Hyphomicrobiales</taxon>
        <taxon>Phyllobacteriaceae</taxon>
        <taxon>Chelativorans</taxon>
    </lineage>
</organism>
<evidence type="ECO:0000256" key="7">
    <source>
        <dbReference type="ARBA" id="ARBA00022840"/>
    </source>
</evidence>
<dbReference type="Proteomes" id="UP001320831">
    <property type="component" value="Unassembled WGS sequence"/>
</dbReference>
<dbReference type="InterPro" id="IPR024165">
    <property type="entry name" value="Kan/Strep_kinase"/>
</dbReference>
<dbReference type="RefSeq" id="WP_260900314.1">
    <property type="nucleotide sequence ID" value="NZ_JAOCZP010000001.1"/>
</dbReference>
<evidence type="ECO:0000256" key="6">
    <source>
        <dbReference type="ARBA" id="ARBA00022777"/>
    </source>
</evidence>
<evidence type="ECO:0000256" key="9">
    <source>
        <dbReference type="ARBA" id="ARBA00048925"/>
    </source>
</evidence>
<dbReference type="InterPro" id="IPR011009">
    <property type="entry name" value="Kinase-like_dom_sf"/>
</dbReference>
<dbReference type="InterPro" id="IPR051678">
    <property type="entry name" value="AGP_Transferase"/>
</dbReference>
<evidence type="ECO:0000256" key="10">
    <source>
        <dbReference type="PIRNR" id="PIRNR000706"/>
    </source>
</evidence>
<evidence type="ECO:0000256" key="8">
    <source>
        <dbReference type="ARBA" id="ARBA00023251"/>
    </source>
</evidence>
<dbReference type="InterPro" id="IPR002575">
    <property type="entry name" value="Aminoglycoside_PTrfase"/>
</dbReference>
<dbReference type="PANTHER" id="PTHR21310:SF41">
    <property type="entry name" value="3'-PHOSPHOTRANSFERASE, PUTATIVE-RELATED"/>
    <property type="match status" value="1"/>
</dbReference>
<evidence type="ECO:0000256" key="1">
    <source>
        <dbReference type="ARBA" id="ARBA00006219"/>
    </source>
</evidence>
<keyword evidence="8 10" id="KW-0046">Antibiotic resistance</keyword>
<keyword evidence="6 10" id="KW-0418">Kinase</keyword>
<dbReference type="Pfam" id="PF01636">
    <property type="entry name" value="APH"/>
    <property type="match status" value="1"/>
</dbReference>
<dbReference type="PIRSF" id="PIRSF000706">
    <property type="entry name" value="Kanamycin_kin"/>
    <property type="match status" value="1"/>
</dbReference>
<protein>
    <recommendedName>
        <fullName evidence="3">Aminoglycoside 3'-phosphotransferase</fullName>
        <ecNumber evidence="2">2.7.1.95</ecNumber>
    </recommendedName>
</protein>
<dbReference type="NCBIfam" id="NF032898">
    <property type="entry name" value="APH_3p_II"/>
    <property type="match status" value="1"/>
</dbReference>
<comment type="similarity">
    <text evidence="1 10">Belongs to the aminoglycoside phosphotransferase family.</text>
</comment>
<comment type="caution">
    <text evidence="12">The sequence shown here is derived from an EMBL/GenBank/DDBJ whole genome shotgun (WGS) entry which is preliminary data.</text>
</comment>
<keyword evidence="13" id="KW-1185">Reference proteome</keyword>
<evidence type="ECO:0000313" key="12">
    <source>
        <dbReference type="EMBL" id="MCT7373966.1"/>
    </source>
</evidence>
<reference evidence="12 13" key="1">
    <citation type="submission" date="2022-09" db="EMBL/GenBank/DDBJ databases">
        <title>Chelativorans salina sp. nov., a novel slightly halophilic bacterium isolated from a saline lake sediment enrichment.</title>
        <authorList>
            <person name="Gao L."/>
            <person name="Fang B.-Z."/>
            <person name="Li W.-J."/>
        </authorList>
    </citation>
    <scope>NUCLEOTIDE SEQUENCE [LARGE SCALE GENOMIC DNA]</scope>
    <source>
        <strain evidence="12 13">EGI FJ00035</strain>
    </source>
</reference>
<accession>A0ABT2LIB5</accession>
<proteinExistence type="inferred from homology"/>